<dbReference type="Proteomes" id="UP000003082">
    <property type="component" value="Unassembled WGS sequence"/>
</dbReference>
<reference evidence="1 2" key="1">
    <citation type="submission" date="2008-08" db="EMBL/GenBank/DDBJ databases">
        <authorList>
            <person name="Madupu R."/>
            <person name="Durkin A.S."/>
            <person name="Torralba M."/>
            <person name="Methe B."/>
            <person name="Sutton G.G."/>
            <person name="Strausberg R.L."/>
            <person name="Nelson K.E."/>
        </authorList>
    </citation>
    <scope>NUCLEOTIDE SEQUENCE [LARGE SCALE GENOMIC DNA]</scope>
    <source>
        <strain evidence="1 2">RM3267</strain>
    </source>
</reference>
<evidence type="ECO:0000313" key="2">
    <source>
        <dbReference type="Proteomes" id="UP000003082"/>
    </source>
</evidence>
<dbReference type="AlphaFoldDB" id="B9D1X8"/>
<gene>
    <name evidence="1" type="ORF">CAMRE0001_0852</name>
</gene>
<organism evidence="1 2">
    <name type="scientific">Campylobacter rectus RM3267</name>
    <dbReference type="NCBI Taxonomy" id="553218"/>
    <lineage>
        <taxon>Bacteria</taxon>
        <taxon>Pseudomonadati</taxon>
        <taxon>Campylobacterota</taxon>
        <taxon>Epsilonproteobacteria</taxon>
        <taxon>Campylobacterales</taxon>
        <taxon>Campylobacteraceae</taxon>
        <taxon>Campylobacter</taxon>
    </lineage>
</organism>
<name>B9D1X8_CAMRE</name>
<proteinExistence type="predicted"/>
<dbReference type="STRING" id="553218.CAMRE0001_0852"/>
<protein>
    <submittedName>
        <fullName evidence="1">Uncharacterized protein</fullName>
    </submittedName>
</protein>
<dbReference type="EMBL" id="ACFU01000011">
    <property type="protein sequence ID" value="EEF13935.1"/>
    <property type="molecule type" value="Genomic_DNA"/>
</dbReference>
<keyword evidence="2" id="KW-1185">Reference proteome</keyword>
<comment type="caution">
    <text evidence="1">The sequence shown here is derived from an EMBL/GenBank/DDBJ whole genome shotgun (WGS) entry which is preliminary data.</text>
</comment>
<accession>B9D1X8</accession>
<sequence>MISAVFISLLALIYLRQRRGFWAIYADRPYILGSSDVPAASVAKPIDISKKRNKADFLARIEKSSYP</sequence>
<evidence type="ECO:0000313" key="1">
    <source>
        <dbReference type="EMBL" id="EEF13935.1"/>
    </source>
</evidence>